<feature type="compositionally biased region" description="Low complexity" evidence="1">
    <location>
        <begin position="85"/>
        <end position="165"/>
    </location>
</feature>
<dbReference type="PANTHER" id="PTHR47649">
    <property type="entry name" value="RIBONUCLEASE D"/>
    <property type="match status" value="1"/>
</dbReference>
<dbReference type="Gene3D" id="3.30.420.10">
    <property type="entry name" value="Ribonuclease H-like superfamily/Ribonuclease H"/>
    <property type="match status" value="2"/>
</dbReference>
<dbReference type="InterPro" id="IPR036397">
    <property type="entry name" value="RNaseH_sf"/>
</dbReference>
<reference evidence="3" key="2">
    <citation type="submission" date="2013-10" db="EMBL/GenBank/DDBJ databases">
        <authorList>
            <person name="Aslett M."/>
        </authorList>
    </citation>
    <scope>NUCLEOTIDE SEQUENCE [LARGE SCALE GENOMIC DNA]</scope>
    <source>
        <strain evidence="3">Houghton</strain>
    </source>
</reference>
<protein>
    <submittedName>
        <fullName evidence="3">Chromosome II, complete genome, related</fullName>
    </submittedName>
</protein>
<dbReference type="AlphaFoldDB" id="U6L8R6"/>
<feature type="region of interest" description="Disordered" evidence="1">
    <location>
        <begin position="78"/>
        <end position="166"/>
    </location>
</feature>
<evidence type="ECO:0000256" key="1">
    <source>
        <dbReference type="SAM" id="MobiDB-lite"/>
    </source>
</evidence>
<dbReference type="GO" id="GO:0008408">
    <property type="term" value="F:3'-5' exonuclease activity"/>
    <property type="evidence" value="ECO:0007669"/>
    <property type="project" value="InterPro"/>
</dbReference>
<dbReference type="InterPro" id="IPR012337">
    <property type="entry name" value="RNaseH-like_sf"/>
</dbReference>
<keyword evidence="4" id="KW-1185">Reference proteome</keyword>
<dbReference type="Proteomes" id="UP000030747">
    <property type="component" value="Unassembled WGS sequence"/>
</dbReference>
<reference evidence="3" key="1">
    <citation type="submission" date="2013-10" db="EMBL/GenBank/DDBJ databases">
        <title>Genomic analysis of the causative agents of coccidiosis in chickens.</title>
        <authorList>
            <person name="Reid A.J."/>
            <person name="Blake D."/>
            <person name="Billington K."/>
            <person name="Browne H."/>
            <person name="Dunn M."/>
            <person name="Hung S."/>
            <person name="Kawahara F."/>
            <person name="Miranda-Saavedra D."/>
            <person name="Mourier T."/>
            <person name="Nagra H."/>
            <person name="Otto T.D."/>
            <person name="Rawlings N."/>
            <person name="Sanchez A."/>
            <person name="Sanders M."/>
            <person name="Subramaniam C."/>
            <person name="Tay Y."/>
            <person name="Dear P."/>
            <person name="Doerig C."/>
            <person name="Gruber A."/>
            <person name="Parkinson J."/>
            <person name="Shirley M."/>
            <person name="Wan K.L."/>
            <person name="Berriman M."/>
            <person name="Tomley F."/>
            <person name="Pain A."/>
        </authorList>
    </citation>
    <scope>NUCLEOTIDE SEQUENCE [LARGE SCALE GENOMIC DNA]</scope>
    <source>
        <strain evidence="3">Houghton</strain>
    </source>
</reference>
<dbReference type="SUPFAM" id="SSF53098">
    <property type="entry name" value="Ribonuclease H-like"/>
    <property type="match status" value="2"/>
</dbReference>
<dbReference type="OrthoDB" id="1920326at2759"/>
<dbReference type="PANTHER" id="PTHR47649:SF1">
    <property type="entry name" value="RIBONUCLEASE D"/>
    <property type="match status" value="1"/>
</dbReference>
<dbReference type="GeneID" id="25257474"/>
<dbReference type="GO" id="GO:0003676">
    <property type="term" value="F:nucleic acid binding"/>
    <property type="evidence" value="ECO:0007669"/>
    <property type="project" value="InterPro"/>
</dbReference>
<feature type="non-terminal residue" evidence="3">
    <location>
        <position position="1"/>
    </location>
</feature>
<dbReference type="GO" id="GO:0006139">
    <property type="term" value="P:nucleobase-containing compound metabolic process"/>
    <property type="evidence" value="ECO:0007669"/>
    <property type="project" value="InterPro"/>
</dbReference>
<dbReference type="InterPro" id="IPR002562">
    <property type="entry name" value="3'-5'_exonuclease_dom"/>
</dbReference>
<dbReference type="VEuPathDB" id="ToxoDB:ETH2_0537400"/>
<dbReference type="VEuPathDB" id="ToxoDB:ETH_00042175"/>
<accession>U6L8R6</accession>
<sequence length="280" mass="29846">LVQVALPELPCLLYDMFKLPAAALQGLLLLLQSPLVTKVMHHAKFDLSFLSNFLLTLQQQQQQQQQGACRFAAAESASSCAGPGSSTTSATNSSGESSDSSSSTDSSSTDSSRSTDTSSSSRDTTTNSRSSSDNNNTNSDTTSSSSSSSHDTTTSSSSSSSSSSSRANAKVVAGVLGGVSPPVFDSLLASRLLEAAEIQRGFSLAQVVERTLGLFLDKRMQSSNWDSQQLHEEQLLYAARDAAVLLPLHDRLSRRLKQHQLLRVADLEHRTLPAGKHLKP</sequence>
<evidence type="ECO:0000259" key="2">
    <source>
        <dbReference type="Pfam" id="PF01612"/>
    </source>
</evidence>
<evidence type="ECO:0000313" key="3">
    <source>
        <dbReference type="EMBL" id="CDJ44924.1"/>
    </source>
</evidence>
<name>U6L8R6_EIMTE</name>
<dbReference type="InterPro" id="IPR051086">
    <property type="entry name" value="RNase_D-like"/>
</dbReference>
<dbReference type="EMBL" id="HG677833">
    <property type="protein sequence ID" value="CDJ44924.1"/>
    <property type="molecule type" value="Genomic_DNA"/>
</dbReference>
<evidence type="ECO:0000313" key="4">
    <source>
        <dbReference type="Proteomes" id="UP000030747"/>
    </source>
</evidence>
<feature type="domain" description="3'-5' exonuclease" evidence="2">
    <location>
        <begin position="180"/>
        <end position="256"/>
    </location>
</feature>
<dbReference type="RefSeq" id="XP_013235671.1">
    <property type="nucleotide sequence ID" value="XM_013380217.1"/>
</dbReference>
<organism evidence="3 4">
    <name type="scientific">Eimeria tenella</name>
    <name type="common">Coccidian parasite</name>
    <dbReference type="NCBI Taxonomy" id="5802"/>
    <lineage>
        <taxon>Eukaryota</taxon>
        <taxon>Sar</taxon>
        <taxon>Alveolata</taxon>
        <taxon>Apicomplexa</taxon>
        <taxon>Conoidasida</taxon>
        <taxon>Coccidia</taxon>
        <taxon>Eucoccidiorida</taxon>
        <taxon>Eimeriorina</taxon>
        <taxon>Eimeriidae</taxon>
        <taxon>Eimeria</taxon>
    </lineage>
</organism>
<dbReference type="Pfam" id="PF01612">
    <property type="entry name" value="DNA_pol_A_exo1"/>
    <property type="match status" value="1"/>
</dbReference>
<gene>
    <name evidence="3" type="ORF">ETH_00042175</name>
</gene>
<proteinExistence type="predicted"/>